<dbReference type="SUPFAM" id="SSF81901">
    <property type="entry name" value="HCP-like"/>
    <property type="match status" value="1"/>
</dbReference>
<dbReference type="Proteomes" id="UP000789508">
    <property type="component" value="Unassembled WGS sequence"/>
</dbReference>
<keyword evidence="2" id="KW-1185">Reference proteome</keyword>
<dbReference type="PANTHER" id="PTHR43628">
    <property type="entry name" value="ACTIVATOR OF C KINASE PROTEIN 1-RELATED"/>
    <property type="match status" value="1"/>
</dbReference>
<dbReference type="InterPro" id="IPR006597">
    <property type="entry name" value="Sel1-like"/>
</dbReference>
<gene>
    <name evidence="1" type="ORF">ALEPTO_LOCUS10009</name>
</gene>
<sequence length="228" mass="26243">MTNQTTTITNLEELSGIFSTIVDPGGQDEYLIEEIHKWCVKNNYNKQEVFEALVDQAKTSLNNDEERLKKFACVLGLFYHYGIGTPHRKKKAFKWYTRAANSGDPFGMNQLGWCYSIPFGTDQDYEKSIHWTKKSAFLGNPSGACNLANAYQHGTKIGKNDVKSFLWYKYAANAGVLNAQINMACCYRVGLGTFKNMHEALRWYRIASKHPKNTRNIMNLIFAWRWLR</sequence>
<dbReference type="AlphaFoldDB" id="A0A9N9DWX2"/>
<protein>
    <submittedName>
        <fullName evidence="1">9494_t:CDS:1</fullName>
    </submittedName>
</protein>
<organism evidence="1 2">
    <name type="scientific">Ambispora leptoticha</name>
    <dbReference type="NCBI Taxonomy" id="144679"/>
    <lineage>
        <taxon>Eukaryota</taxon>
        <taxon>Fungi</taxon>
        <taxon>Fungi incertae sedis</taxon>
        <taxon>Mucoromycota</taxon>
        <taxon>Glomeromycotina</taxon>
        <taxon>Glomeromycetes</taxon>
        <taxon>Archaeosporales</taxon>
        <taxon>Ambisporaceae</taxon>
        <taxon>Ambispora</taxon>
    </lineage>
</organism>
<dbReference type="SMART" id="SM00671">
    <property type="entry name" value="SEL1"/>
    <property type="match status" value="4"/>
</dbReference>
<proteinExistence type="predicted"/>
<accession>A0A9N9DWX2</accession>
<dbReference type="Gene3D" id="1.25.40.10">
    <property type="entry name" value="Tetratricopeptide repeat domain"/>
    <property type="match status" value="1"/>
</dbReference>
<name>A0A9N9DWX2_9GLOM</name>
<evidence type="ECO:0000313" key="2">
    <source>
        <dbReference type="Proteomes" id="UP000789508"/>
    </source>
</evidence>
<comment type="caution">
    <text evidence="1">The sequence shown here is derived from an EMBL/GenBank/DDBJ whole genome shotgun (WGS) entry which is preliminary data.</text>
</comment>
<dbReference type="InterPro" id="IPR011990">
    <property type="entry name" value="TPR-like_helical_dom_sf"/>
</dbReference>
<dbReference type="OrthoDB" id="2384430at2759"/>
<dbReference type="EMBL" id="CAJVPS010009549">
    <property type="protein sequence ID" value="CAG8651036.1"/>
    <property type="molecule type" value="Genomic_DNA"/>
</dbReference>
<dbReference type="Pfam" id="PF08238">
    <property type="entry name" value="Sel1"/>
    <property type="match status" value="4"/>
</dbReference>
<dbReference type="PANTHER" id="PTHR43628:SF1">
    <property type="entry name" value="CHITIN SYNTHASE REGULATORY FACTOR 2-RELATED"/>
    <property type="match status" value="1"/>
</dbReference>
<reference evidence="1" key="1">
    <citation type="submission" date="2021-06" db="EMBL/GenBank/DDBJ databases">
        <authorList>
            <person name="Kallberg Y."/>
            <person name="Tangrot J."/>
            <person name="Rosling A."/>
        </authorList>
    </citation>
    <scope>NUCLEOTIDE SEQUENCE</scope>
    <source>
        <strain evidence="1">FL130A</strain>
    </source>
</reference>
<dbReference type="InterPro" id="IPR052945">
    <property type="entry name" value="Mitotic_Regulator"/>
</dbReference>
<evidence type="ECO:0000313" key="1">
    <source>
        <dbReference type="EMBL" id="CAG8651036.1"/>
    </source>
</evidence>